<keyword evidence="3" id="KW-1185">Reference proteome</keyword>
<feature type="region of interest" description="Disordered" evidence="1">
    <location>
        <begin position="25"/>
        <end position="59"/>
    </location>
</feature>
<dbReference type="Proteomes" id="UP000238274">
    <property type="component" value="Unassembled WGS sequence"/>
</dbReference>
<dbReference type="EMBL" id="PKSM01000002">
    <property type="protein sequence ID" value="POW23351.1"/>
    <property type="molecule type" value="Genomic_DNA"/>
</dbReference>
<reference evidence="3" key="2">
    <citation type="journal article" date="2018" name="BMC Genomics">
        <title>Genomic insights into host adaptation between the wheat stripe rust pathogen (Puccinia striiformis f. sp. tritici) and the barley stripe rust pathogen (Puccinia striiformis f. sp. hordei).</title>
        <authorList>
            <person name="Xia C."/>
            <person name="Wang M."/>
            <person name="Yin C."/>
            <person name="Cornejo O.E."/>
            <person name="Hulbert S.H."/>
            <person name="Chen X."/>
        </authorList>
    </citation>
    <scope>NUCLEOTIDE SEQUENCE [LARGE SCALE GENOMIC DNA]</scope>
    <source>
        <strain evidence="3">93TX-2</strain>
    </source>
</reference>
<organism evidence="2 3">
    <name type="scientific">Puccinia striiformis</name>
    <dbReference type="NCBI Taxonomy" id="27350"/>
    <lineage>
        <taxon>Eukaryota</taxon>
        <taxon>Fungi</taxon>
        <taxon>Dikarya</taxon>
        <taxon>Basidiomycota</taxon>
        <taxon>Pucciniomycotina</taxon>
        <taxon>Pucciniomycetes</taxon>
        <taxon>Pucciniales</taxon>
        <taxon>Pucciniaceae</taxon>
        <taxon>Puccinia</taxon>
    </lineage>
</organism>
<dbReference type="VEuPathDB" id="FungiDB:PSHT_00227"/>
<gene>
    <name evidence="2" type="ORF">PSHT_00227</name>
</gene>
<reference evidence="2 3" key="1">
    <citation type="submission" date="2017-12" db="EMBL/GenBank/DDBJ databases">
        <title>Gene loss provides genomic basis for host adaptation in cereal stripe rust fungi.</title>
        <authorList>
            <person name="Xia C."/>
        </authorList>
    </citation>
    <scope>NUCLEOTIDE SEQUENCE [LARGE SCALE GENOMIC DNA]</scope>
    <source>
        <strain evidence="2 3">93TX-2</strain>
    </source>
</reference>
<protein>
    <submittedName>
        <fullName evidence="2">Uncharacterized protein</fullName>
    </submittedName>
</protein>
<dbReference type="AlphaFoldDB" id="A0A2S4WNK4"/>
<evidence type="ECO:0000313" key="3">
    <source>
        <dbReference type="Proteomes" id="UP000238274"/>
    </source>
</evidence>
<reference evidence="3" key="3">
    <citation type="journal article" date="2018" name="Mol. Plant Microbe Interact.">
        <title>Genome sequence resources for the wheat stripe rust pathogen (Puccinia striiformis f. sp. tritici) and the barley stripe rust pathogen (Puccinia striiformis f. sp. hordei).</title>
        <authorList>
            <person name="Xia C."/>
            <person name="Wang M."/>
            <person name="Yin C."/>
            <person name="Cornejo O.E."/>
            <person name="Hulbert S.H."/>
            <person name="Chen X."/>
        </authorList>
    </citation>
    <scope>NUCLEOTIDE SEQUENCE [LARGE SCALE GENOMIC DNA]</scope>
    <source>
        <strain evidence="3">93TX-2</strain>
    </source>
</reference>
<proteinExistence type="predicted"/>
<accession>A0A2S4WNK4</accession>
<comment type="caution">
    <text evidence="2">The sequence shown here is derived from an EMBL/GenBank/DDBJ whole genome shotgun (WGS) entry which is preliminary data.</text>
</comment>
<evidence type="ECO:0000256" key="1">
    <source>
        <dbReference type="SAM" id="MobiDB-lite"/>
    </source>
</evidence>
<sequence>MPGSTMSFYRSVVLEFEALAESTKLAKPDASSSQAVVLKAGQSPAAHKSLHSEHTKHHI</sequence>
<evidence type="ECO:0000313" key="2">
    <source>
        <dbReference type="EMBL" id="POW23351.1"/>
    </source>
</evidence>
<name>A0A2S4WNK4_9BASI</name>